<dbReference type="Gene3D" id="1.10.1200.10">
    <property type="entry name" value="ACP-like"/>
    <property type="match status" value="2"/>
</dbReference>
<keyword evidence="6" id="KW-1185">Reference proteome</keyword>
<dbReference type="EMBL" id="BONV01000025">
    <property type="protein sequence ID" value="GIG81950.1"/>
    <property type="molecule type" value="Genomic_DNA"/>
</dbReference>
<organism evidence="5 6">
    <name type="scientific">Planotetraspora kaengkrachanensis</name>
    <dbReference type="NCBI Taxonomy" id="575193"/>
    <lineage>
        <taxon>Bacteria</taxon>
        <taxon>Bacillati</taxon>
        <taxon>Actinomycetota</taxon>
        <taxon>Actinomycetes</taxon>
        <taxon>Streptosporangiales</taxon>
        <taxon>Streptosporangiaceae</taxon>
        <taxon>Planotetraspora</taxon>
    </lineage>
</organism>
<dbReference type="CDD" id="cd05930">
    <property type="entry name" value="A_NRPS"/>
    <property type="match status" value="1"/>
</dbReference>
<keyword evidence="2" id="KW-0596">Phosphopantetheine</keyword>
<evidence type="ECO:0000259" key="4">
    <source>
        <dbReference type="PROSITE" id="PS50075"/>
    </source>
</evidence>
<dbReference type="RefSeq" id="WP_203885295.1">
    <property type="nucleotide sequence ID" value="NZ_BAABHH010000008.1"/>
</dbReference>
<dbReference type="GO" id="GO:0044550">
    <property type="term" value="P:secondary metabolite biosynthetic process"/>
    <property type="evidence" value="ECO:0007669"/>
    <property type="project" value="TreeGrafter"/>
</dbReference>
<dbReference type="GO" id="GO:0043041">
    <property type="term" value="P:amino acid activation for nonribosomal peptide biosynthetic process"/>
    <property type="evidence" value="ECO:0007669"/>
    <property type="project" value="TreeGrafter"/>
</dbReference>
<dbReference type="GO" id="GO:0003824">
    <property type="term" value="F:catalytic activity"/>
    <property type="evidence" value="ECO:0007669"/>
    <property type="project" value="InterPro"/>
</dbReference>
<dbReference type="FunFam" id="1.10.1200.10:FF:000016">
    <property type="entry name" value="Non-ribosomal peptide synthase"/>
    <property type="match status" value="1"/>
</dbReference>
<dbReference type="FunFam" id="3.40.50.12780:FF:000012">
    <property type="entry name" value="Non-ribosomal peptide synthetase"/>
    <property type="match status" value="1"/>
</dbReference>
<dbReference type="InterPro" id="IPR023213">
    <property type="entry name" value="CAT-like_dom_sf"/>
</dbReference>
<dbReference type="NCBIfam" id="TIGR01733">
    <property type="entry name" value="AA-adenyl-dom"/>
    <property type="match status" value="2"/>
</dbReference>
<dbReference type="GO" id="GO:0031177">
    <property type="term" value="F:phosphopantetheine binding"/>
    <property type="evidence" value="ECO:0007669"/>
    <property type="project" value="InterPro"/>
</dbReference>
<dbReference type="InterPro" id="IPR020845">
    <property type="entry name" value="AMP-binding_CS"/>
</dbReference>
<dbReference type="Gene3D" id="2.30.38.10">
    <property type="entry name" value="Luciferase, Domain 3"/>
    <property type="match status" value="1"/>
</dbReference>
<evidence type="ECO:0000256" key="1">
    <source>
        <dbReference type="ARBA" id="ARBA00001957"/>
    </source>
</evidence>
<dbReference type="CDD" id="cd19531">
    <property type="entry name" value="LCL_NRPS-like"/>
    <property type="match status" value="2"/>
</dbReference>
<dbReference type="Gene3D" id="3.30.559.30">
    <property type="entry name" value="Nonribosomal peptide synthetase, condensation domain"/>
    <property type="match status" value="2"/>
</dbReference>
<dbReference type="PANTHER" id="PTHR45527">
    <property type="entry name" value="NONRIBOSOMAL PEPTIDE SYNTHETASE"/>
    <property type="match status" value="1"/>
</dbReference>
<dbReference type="InterPro" id="IPR045851">
    <property type="entry name" value="AMP-bd_C_sf"/>
</dbReference>
<evidence type="ECO:0000313" key="5">
    <source>
        <dbReference type="EMBL" id="GIG81950.1"/>
    </source>
</evidence>
<feature type="domain" description="Carrier" evidence="4">
    <location>
        <begin position="934"/>
        <end position="1004"/>
    </location>
</feature>
<keyword evidence="3" id="KW-0597">Phosphoprotein</keyword>
<dbReference type="InterPro" id="IPR042099">
    <property type="entry name" value="ANL_N_sf"/>
</dbReference>
<dbReference type="InterPro" id="IPR006162">
    <property type="entry name" value="Ppantetheine_attach_site"/>
</dbReference>
<dbReference type="GO" id="GO:0072330">
    <property type="term" value="P:monocarboxylic acid biosynthetic process"/>
    <property type="evidence" value="ECO:0007669"/>
    <property type="project" value="UniProtKB-ARBA"/>
</dbReference>
<evidence type="ECO:0000256" key="2">
    <source>
        <dbReference type="ARBA" id="ARBA00022450"/>
    </source>
</evidence>
<dbReference type="PROSITE" id="PS00455">
    <property type="entry name" value="AMP_BINDING"/>
    <property type="match status" value="2"/>
</dbReference>
<evidence type="ECO:0000256" key="3">
    <source>
        <dbReference type="ARBA" id="ARBA00022553"/>
    </source>
</evidence>
<comment type="caution">
    <text evidence="5">The sequence shown here is derived from an EMBL/GenBank/DDBJ whole genome shotgun (WGS) entry which is preliminary data.</text>
</comment>
<dbReference type="Gene3D" id="3.30.559.10">
    <property type="entry name" value="Chloramphenicol acetyltransferase-like domain"/>
    <property type="match status" value="2"/>
</dbReference>
<dbReference type="SMART" id="SM00823">
    <property type="entry name" value="PKS_PP"/>
    <property type="match status" value="2"/>
</dbReference>
<dbReference type="Gene3D" id="3.40.50.12780">
    <property type="entry name" value="N-terminal domain of ligase-like"/>
    <property type="match status" value="1"/>
</dbReference>
<dbReference type="InterPro" id="IPR025110">
    <property type="entry name" value="AMP-bd_C"/>
</dbReference>
<dbReference type="InterPro" id="IPR010071">
    <property type="entry name" value="AA_adenyl_dom"/>
</dbReference>
<dbReference type="SUPFAM" id="SSF56801">
    <property type="entry name" value="Acetyl-CoA synthetase-like"/>
    <property type="match status" value="2"/>
</dbReference>
<dbReference type="InterPro" id="IPR020806">
    <property type="entry name" value="PKS_PP-bd"/>
</dbReference>
<dbReference type="GO" id="GO:0005829">
    <property type="term" value="C:cytosol"/>
    <property type="evidence" value="ECO:0007669"/>
    <property type="project" value="TreeGrafter"/>
</dbReference>
<accession>A0A8J3PVT2</accession>
<dbReference type="InterPro" id="IPR000873">
    <property type="entry name" value="AMP-dep_synth/lig_dom"/>
</dbReference>
<dbReference type="Pfam" id="PF13193">
    <property type="entry name" value="AMP-binding_C"/>
    <property type="match status" value="2"/>
</dbReference>
<dbReference type="PROSITE" id="PS50075">
    <property type="entry name" value="CARRIER"/>
    <property type="match status" value="2"/>
</dbReference>
<dbReference type="SUPFAM" id="SSF47336">
    <property type="entry name" value="ACP-like"/>
    <property type="match status" value="2"/>
</dbReference>
<comment type="cofactor">
    <cofactor evidence="1">
        <name>pantetheine 4'-phosphate</name>
        <dbReference type="ChEBI" id="CHEBI:47942"/>
    </cofactor>
</comment>
<dbReference type="GO" id="GO:0008610">
    <property type="term" value="P:lipid biosynthetic process"/>
    <property type="evidence" value="ECO:0007669"/>
    <property type="project" value="UniProtKB-ARBA"/>
</dbReference>
<protein>
    <submittedName>
        <fullName evidence="5">Non-ribosomal peptide synthetase</fullName>
    </submittedName>
</protein>
<dbReference type="Pfam" id="PF00501">
    <property type="entry name" value="AMP-binding"/>
    <property type="match status" value="2"/>
</dbReference>
<dbReference type="FunFam" id="2.30.38.10:FF:000001">
    <property type="entry name" value="Non-ribosomal peptide synthetase PvdI"/>
    <property type="match status" value="1"/>
</dbReference>
<dbReference type="SUPFAM" id="SSF52777">
    <property type="entry name" value="CoA-dependent acyltransferases"/>
    <property type="match status" value="4"/>
</dbReference>
<gene>
    <name evidence="5" type="ORF">Pka01_50770</name>
</gene>
<dbReference type="PROSITE" id="PS00012">
    <property type="entry name" value="PHOSPHOPANTETHEINE"/>
    <property type="match status" value="2"/>
</dbReference>
<dbReference type="Proteomes" id="UP000630097">
    <property type="component" value="Unassembled WGS sequence"/>
</dbReference>
<dbReference type="Pfam" id="PF00668">
    <property type="entry name" value="Condensation"/>
    <property type="match status" value="2"/>
</dbReference>
<dbReference type="PANTHER" id="PTHR45527:SF1">
    <property type="entry name" value="FATTY ACID SYNTHASE"/>
    <property type="match status" value="1"/>
</dbReference>
<proteinExistence type="predicted"/>
<dbReference type="Gene3D" id="3.40.50.980">
    <property type="match status" value="2"/>
</dbReference>
<dbReference type="FunFam" id="3.40.50.980:FF:000001">
    <property type="entry name" value="Non-ribosomal peptide synthetase"/>
    <property type="match status" value="2"/>
</dbReference>
<dbReference type="Pfam" id="PF00550">
    <property type="entry name" value="PP-binding"/>
    <property type="match status" value="2"/>
</dbReference>
<dbReference type="InterPro" id="IPR036736">
    <property type="entry name" value="ACP-like_sf"/>
</dbReference>
<dbReference type="InterPro" id="IPR009081">
    <property type="entry name" value="PP-bd_ACP"/>
</dbReference>
<dbReference type="InterPro" id="IPR001242">
    <property type="entry name" value="Condensation_dom"/>
</dbReference>
<name>A0A8J3PVT2_9ACTN</name>
<evidence type="ECO:0000313" key="6">
    <source>
        <dbReference type="Proteomes" id="UP000630097"/>
    </source>
</evidence>
<feature type="domain" description="Carrier" evidence="4">
    <location>
        <begin position="1967"/>
        <end position="2042"/>
    </location>
</feature>
<reference evidence="5 6" key="1">
    <citation type="submission" date="2021-01" db="EMBL/GenBank/DDBJ databases">
        <title>Whole genome shotgun sequence of Planotetraspora kaengkrachanensis NBRC 104272.</title>
        <authorList>
            <person name="Komaki H."/>
            <person name="Tamura T."/>
        </authorList>
    </citation>
    <scope>NUCLEOTIDE SEQUENCE [LARGE SCALE GENOMIC DNA]</scope>
    <source>
        <strain evidence="5 6">NBRC 104272</strain>
    </source>
</reference>
<dbReference type="Gene3D" id="3.30.300.30">
    <property type="match status" value="2"/>
</dbReference>
<sequence>MTGLTLAQERLWILHRLDPDDASYNLPMMLRVRGALNTEALERALDVVLDRHEMLRCRFAEHGGTPVRMPTSPARVELVNCADVEEARAYTGAMAGRPFDLERGPMIRVALLTLAPDDHVLALVVHHIVADGWSLQVLRRDISDVYAAFDAGKPSPLAPLPMSYEDHVCRRRENAGDEAGTAYWVSALAGSQPLELPTDRPRPPVRSGRGDHIDFEVPGDLLDRLERVARAERCTLFMVLLAAFQVLLSRHSGRQDICVGTPTSGRDLVEAEPMVGYFAQMLVLRGDLDGDPTFRDLVRATRGRVLGALTHADVPLEQILTELQVERDPSRTPLFQAMFNFLREEHEGPGLGDARVEPFDHPFSQSRTDISLDIVQKPSGTSAMLTFDDALFTRAGVERMRRHLLTLLADIADRPGVRIGELALIDDEERADLLDRWNDTEVPSAPVPVLERFAAQVARTPTAVAVACAGVELTYAELDARSRRIAALLAGTGLRGGLVAVCLRRSADMIAALFAVWRAGAAYLPIDPEHPRNRIALVLDDSRAARVLTDRELSPLFPEDRVLLVEDAADREEADADAQEPADPEQAAYVLYTSGSTGRPKGVAVPHRALARFLDAMTAILGEQEDRTWLALTSLSFDISALEIFLPLTRGGRVEIAPDHLLRDGPALTRLIGAAGVTNVQATPSGWRMLTGAGLRDTRLDALVGGEALPLPLAADLRARVRRLVNMYGPTETTIWSSFWEVPEHPEEVTIGGPIAGTRLHVLDDRRVLAPVGVPGELCIAGDGVALGYLGRPSLTAERFVPDPYGPPGSRLYRTGDRVRRLPDGRVVFLGRDDGQVKLRGHRVELGEIEAVLEAHPGVRAAAVVVRNDALVAFVVGDAPDLAAHAAAALPPYMVPAVVVDMDALPLTPNGKVDRLALPSAVEVRPAAAPVRTPPRTWAERRVAAVFAEVLGVGEVGVEDDFFALGGHSLLAAKVVARMDAVPIRELFDHPTVAGFAARLAGGAGPAPLRRRPDGAVVPLSRAQERLWFLQRLDPGDASYNMYNVWRLRGRLDAGAFEGALRDLTARHETLRTRYPEADGTPVTDVLPEAGPDVEHIDVTSAAEARRLVAERTNASFDLAAAPPFRVSLLRLAEDDHVVCLVLHHIAGDGWSLNVLREELERLYAARRDGVAADLDEPPIQFGDVVYGLSGQDDGADLAYWRERLADPPTLELPTDRPRAAVPAHRGAFHGARLAAGPAAALERVAGEHRATLFMVLLAAFQVMLAGHTGKRDLLVGSTFAGRDRVELERLVGYFANTLVLRGDLTGDPSFADLLARTRDTVLEAMAHQRLPYEELAAESGGGARGPHLDAMFRTMLILHSQDETEITGAFADLDLEFFDSGYRQAKFDLMLEAWRDGEGLILSFGYDSDLFDPGTISLLAERFTLLCEAVAADHRRPVSLLPLLTPADAALLAGFEAQESRVTAGPTVPELIEAATAATPDAVALSCGDEAVTYAMLDRRVDALAARLRAGGVGRESVVGVCLDRSCDAVVSLLAVWRAGGAYLPIDPALPAGRIDWMLADSGAALVITRHEGLSGEIPVLVPGPVEDGAVEDGRAGDRPAGGGTRPAPSDAAYVIYTSGSTGLPKGVVVEHAALAARVEWMRADYGPGPGDRVVQFASLGFDTHAEEIHPALASGATVELLPDGALSLPELLAGPRGREVTVLDLPTAYWHRLVDQIDDIAWPGRLRLVILGGEQVHASAVARWRERFGDRVRLVNTYGPTEATIIATAADLGAADASPAGGRPPIGVPIAGARAAVVDEHGRRVPPGAPGELLLGGAGLARGYLGRPGLTAEKFVSGPDGGRCYRTGDLVRWRDDGRLEFIGRADDQLKVRGFRIEPGEIEARLAALPDAGEAAVTAHDGALVAYVTGTADPAVLQRHLAETLPPYMVPDVWVRLGELPMTPNGKVDRCALPPPDAPAERPFVAPETDAECLVAEVWEEVLRVDRVGVHDDFFALGGHSLLAVQVAARLRAAAEVDVPIRELFAHRTVAALAVVVEELVMRELSELSDDEAARLLETEA</sequence>